<dbReference type="Proteomes" id="UP000076603">
    <property type="component" value="Unassembled WGS sequence"/>
</dbReference>
<organism evidence="2 3">
    <name type="scientific">Clostridium magnum DSM 2767</name>
    <dbReference type="NCBI Taxonomy" id="1121326"/>
    <lineage>
        <taxon>Bacteria</taxon>
        <taxon>Bacillati</taxon>
        <taxon>Bacillota</taxon>
        <taxon>Clostridia</taxon>
        <taxon>Eubacteriales</taxon>
        <taxon>Clostridiaceae</taxon>
        <taxon>Clostridium</taxon>
    </lineage>
</organism>
<dbReference type="OrthoDB" id="3174166at2"/>
<dbReference type="AlphaFoldDB" id="A0A162T8U5"/>
<name>A0A162T8U5_9CLOT</name>
<keyword evidence="1" id="KW-0472">Membrane</keyword>
<evidence type="ECO:0000256" key="1">
    <source>
        <dbReference type="SAM" id="Phobius"/>
    </source>
</evidence>
<keyword evidence="1" id="KW-1133">Transmembrane helix</keyword>
<keyword evidence="1" id="KW-0812">Transmembrane</keyword>
<dbReference type="STRING" id="1121326.CLMAG_21700"/>
<sequence length="130" mass="15738">MNFRNYLYKIAYYLRGSYGFDRFSKYLVITGFILSAFRYTTILGYALTVYSVWRSFSKNRYKRQRELLAFENYLFGIKQKFYRYKSSVLEFRQYKIFKCPKCSQKLRVPRKKGKLAITCKKCGTEFKGRS</sequence>
<dbReference type="EMBL" id="LWAE01000002">
    <property type="protein sequence ID" value="KZL92361.1"/>
    <property type="molecule type" value="Genomic_DNA"/>
</dbReference>
<dbReference type="PATRIC" id="fig|1121326.3.peg.2162"/>
<feature type="transmembrane region" description="Helical" evidence="1">
    <location>
        <begin position="26"/>
        <end position="53"/>
    </location>
</feature>
<comment type="caution">
    <text evidence="2">The sequence shown here is derived from an EMBL/GenBank/DDBJ whole genome shotgun (WGS) entry which is preliminary data.</text>
</comment>
<evidence type="ECO:0000313" key="2">
    <source>
        <dbReference type="EMBL" id="KZL92361.1"/>
    </source>
</evidence>
<accession>A0A162T8U5</accession>
<keyword evidence="3" id="KW-1185">Reference proteome</keyword>
<proteinExistence type="predicted"/>
<reference evidence="2 3" key="1">
    <citation type="submission" date="2016-04" db="EMBL/GenBank/DDBJ databases">
        <title>Genome sequence of Clostridium magnum DSM 2767.</title>
        <authorList>
            <person name="Poehlein A."/>
            <person name="Uhlig R."/>
            <person name="Fischer R."/>
            <person name="Bahl H."/>
            <person name="Daniel R."/>
        </authorList>
    </citation>
    <scope>NUCLEOTIDE SEQUENCE [LARGE SCALE GENOMIC DNA]</scope>
    <source>
        <strain evidence="2 3">DSM 2767</strain>
    </source>
</reference>
<evidence type="ECO:0008006" key="4">
    <source>
        <dbReference type="Google" id="ProtNLM"/>
    </source>
</evidence>
<evidence type="ECO:0000313" key="3">
    <source>
        <dbReference type="Proteomes" id="UP000076603"/>
    </source>
</evidence>
<protein>
    <recommendedName>
        <fullName evidence="4">Zn-finger containing protein</fullName>
    </recommendedName>
</protein>
<dbReference type="RefSeq" id="WP_066621772.1">
    <property type="nucleotide sequence ID" value="NZ_FQXL01000004.1"/>
</dbReference>
<gene>
    <name evidence="2" type="ORF">CLMAG_21700</name>
</gene>